<keyword evidence="2" id="KW-1185">Reference proteome</keyword>
<proteinExistence type="predicted"/>
<sequence length="96" mass="10991">MTEQDADFDLLQARSDFEDLTDVHDDFDFVHLNRGVPAIRENALIGSSSLYERHPGIRLEAGIAAVTERMDTDWLRRLTWTSNSVLRTGDRLEITD</sequence>
<comment type="caution">
    <text evidence="1">The sequence shown here is derived from an EMBL/GenBank/DDBJ whole genome shotgun (WGS) entry which is preliminary data.</text>
</comment>
<evidence type="ECO:0000313" key="1">
    <source>
        <dbReference type="EMBL" id="MBA8826863.1"/>
    </source>
</evidence>
<dbReference type="AlphaFoldDB" id="A0A839E0Q3"/>
<accession>A0A839E0Q3</accession>
<reference evidence="1 2" key="1">
    <citation type="submission" date="2020-07" db="EMBL/GenBank/DDBJ databases">
        <title>Sequencing the genomes of 1000 actinobacteria strains.</title>
        <authorList>
            <person name="Klenk H.-P."/>
        </authorList>
    </citation>
    <scope>NUCLEOTIDE SEQUENCE [LARGE SCALE GENOMIC DNA]</scope>
    <source>
        <strain evidence="1 2">DSM 45975</strain>
    </source>
</reference>
<gene>
    <name evidence="1" type="ORF">FHX42_004242</name>
</gene>
<protein>
    <submittedName>
        <fullName evidence="1">Uncharacterized protein</fullName>
    </submittedName>
</protein>
<name>A0A839E0Q3_9PSEU</name>
<dbReference type="Proteomes" id="UP000569329">
    <property type="component" value="Unassembled WGS sequence"/>
</dbReference>
<dbReference type="EMBL" id="JACGWZ010000006">
    <property type="protein sequence ID" value="MBA8826863.1"/>
    <property type="molecule type" value="Genomic_DNA"/>
</dbReference>
<organism evidence="1 2">
    <name type="scientific">Halosaccharopolyspora lacisalsi</name>
    <dbReference type="NCBI Taxonomy" id="1000566"/>
    <lineage>
        <taxon>Bacteria</taxon>
        <taxon>Bacillati</taxon>
        <taxon>Actinomycetota</taxon>
        <taxon>Actinomycetes</taxon>
        <taxon>Pseudonocardiales</taxon>
        <taxon>Pseudonocardiaceae</taxon>
        <taxon>Halosaccharopolyspora</taxon>
    </lineage>
</organism>
<evidence type="ECO:0000313" key="2">
    <source>
        <dbReference type="Proteomes" id="UP000569329"/>
    </source>
</evidence>